<evidence type="ECO:0000313" key="3">
    <source>
        <dbReference type="EMBL" id="MCD7461257.1"/>
    </source>
</evidence>
<gene>
    <name evidence="3" type="ORF">HAX54_045750</name>
</gene>
<accession>A0ABS8SQR7</accession>
<keyword evidence="2" id="KW-0472">Membrane</keyword>
<reference evidence="3 4" key="1">
    <citation type="journal article" date="2021" name="BMC Genomics">
        <title>Datura genome reveals duplications of psychoactive alkaloid biosynthetic genes and high mutation rate following tissue culture.</title>
        <authorList>
            <person name="Rajewski A."/>
            <person name="Carter-House D."/>
            <person name="Stajich J."/>
            <person name="Litt A."/>
        </authorList>
    </citation>
    <scope>NUCLEOTIDE SEQUENCE [LARGE SCALE GENOMIC DNA]</scope>
    <source>
        <strain evidence="3">AR-01</strain>
    </source>
</reference>
<keyword evidence="4" id="KW-1185">Reference proteome</keyword>
<feature type="region of interest" description="Disordered" evidence="1">
    <location>
        <begin position="30"/>
        <end position="57"/>
    </location>
</feature>
<keyword evidence="2" id="KW-1133">Transmembrane helix</keyword>
<comment type="caution">
    <text evidence="3">The sequence shown here is derived from an EMBL/GenBank/DDBJ whole genome shotgun (WGS) entry which is preliminary data.</text>
</comment>
<organism evidence="3 4">
    <name type="scientific">Datura stramonium</name>
    <name type="common">Jimsonweed</name>
    <name type="synonym">Common thornapple</name>
    <dbReference type="NCBI Taxonomy" id="4076"/>
    <lineage>
        <taxon>Eukaryota</taxon>
        <taxon>Viridiplantae</taxon>
        <taxon>Streptophyta</taxon>
        <taxon>Embryophyta</taxon>
        <taxon>Tracheophyta</taxon>
        <taxon>Spermatophyta</taxon>
        <taxon>Magnoliopsida</taxon>
        <taxon>eudicotyledons</taxon>
        <taxon>Gunneridae</taxon>
        <taxon>Pentapetalae</taxon>
        <taxon>asterids</taxon>
        <taxon>lamiids</taxon>
        <taxon>Solanales</taxon>
        <taxon>Solanaceae</taxon>
        <taxon>Solanoideae</taxon>
        <taxon>Datureae</taxon>
        <taxon>Datura</taxon>
    </lineage>
</organism>
<evidence type="ECO:0000256" key="2">
    <source>
        <dbReference type="SAM" id="Phobius"/>
    </source>
</evidence>
<sequence>MRVERAVEDCVAIGSLDGADQVVSVMGEEEEDEVAGRWPEFSRNSKRRGQRERGGSLSGCGVGERVLARMKFFGFGGFGEESFVLFLAVILQPEPSGMLRVSA</sequence>
<keyword evidence="2" id="KW-0812">Transmembrane</keyword>
<protein>
    <submittedName>
        <fullName evidence="3">Uncharacterized protein</fullName>
    </submittedName>
</protein>
<dbReference type="EMBL" id="JACEIK010000713">
    <property type="protein sequence ID" value="MCD7461257.1"/>
    <property type="molecule type" value="Genomic_DNA"/>
</dbReference>
<evidence type="ECO:0000313" key="4">
    <source>
        <dbReference type="Proteomes" id="UP000823775"/>
    </source>
</evidence>
<evidence type="ECO:0000256" key="1">
    <source>
        <dbReference type="SAM" id="MobiDB-lite"/>
    </source>
</evidence>
<proteinExistence type="predicted"/>
<feature type="transmembrane region" description="Helical" evidence="2">
    <location>
        <begin position="72"/>
        <end position="91"/>
    </location>
</feature>
<dbReference type="Proteomes" id="UP000823775">
    <property type="component" value="Unassembled WGS sequence"/>
</dbReference>
<name>A0ABS8SQR7_DATST</name>